<protein>
    <submittedName>
        <fullName evidence="1">DUF2625 family protein</fullName>
    </submittedName>
</protein>
<comment type="caution">
    <text evidence="1">The sequence shown here is derived from an EMBL/GenBank/DDBJ whole genome shotgun (WGS) entry which is preliminary data.</text>
</comment>
<name>A0ABU7SD47_9ACTN</name>
<organism evidence="1 2">
    <name type="scientific">Plantactinospora veratri</name>
    <dbReference type="NCBI Taxonomy" id="1436122"/>
    <lineage>
        <taxon>Bacteria</taxon>
        <taxon>Bacillati</taxon>
        <taxon>Actinomycetota</taxon>
        <taxon>Actinomycetes</taxon>
        <taxon>Micromonosporales</taxon>
        <taxon>Micromonosporaceae</taxon>
        <taxon>Plantactinospora</taxon>
    </lineage>
</organism>
<evidence type="ECO:0000313" key="2">
    <source>
        <dbReference type="Proteomes" id="UP001339911"/>
    </source>
</evidence>
<dbReference type="EMBL" id="JAZGQL010000008">
    <property type="protein sequence ID" value="MEE6307864.1"/>
    <property type="molecule type" value="Genomic_DNA"/>
</dbReference>
<sequence>MPCSAAAAGRWWAAGRRCRTRSPGDPTSGGTAEFYESQRWPGWHAEVEQLAASHGLAVYPFLWSSEAQADLAATSRRPAPIRELFAMQDETVAFLAASADAGSVRIDV</sequence>
<keyword evidence="2" id="KW-1185">Reference proteome</keyword>
<accession>A0ABU7SD47</accession>
<reference evidence="1 2" key="1">
    <citation type="submission" date="2024-01" db="EMBL/GenBank/DDBJ databases">
        <title>Genome insights into Plantactinospora veratri sp. nov.</title>
        <authorList>
            <person name="Wang L."/>
        </authorList>
    </citation>
    <scope>NUCLEOTIDE SEQUENCE [LARGE SCALE GENOMIC DNA]</scope>
    <source>
        <strain evidence="1 2">NEAU-FHS4</strain>
    </source>
</reference>
<gene>
    <name evidence="1" type="ORF">V1634_13635</name>
</gene>
<dbReference type="InterPro" id="IPR021239">
    <property type="entry name" value="DUF2625"/>
</dbReference>
<evidence type="ECO:0000313" key="1">
    <source>
        <dbReference type="EMBL" id="MEE6307864.1"/>
    </source>
</evidence>
<dbReference type="RefSeq" id="WP_331208148.1">
    <property type="nucleotide sequence ID" value="NZ_JAZGQL010000008.1"/>
</dbReference>
<dbReference type="Pfam" id="PF10946">
    <property type="entry name" value="DUF2625"/>
    <property type="match status" value="1"/>
</dbReference>
<dbReference type="Proteomes" id="UP001339911">
    <property type="component" value="Unassembled WGS sequence"/>
</dbReference>
<proteinExistence type="predicted"/>